<dbReference type="EMBL" id="PJKN01000001">
    <property type="protein sequence ID" value="PNC57863.1"/>
    <property type="molecule type" value="Genomic_DNA"/>
</dbReference>
<dbReference type="AlphaFoldDB" id="A0AAP8NNW8"/>
<evidence type="ECO:0000313" key="2">
    <source>
        <dbReference type="Proteomes" id="UP000235914"/>
    </source>
</evidence>
<name>A0AAP8NNW8_9BACT</name>
<sequence length="70" mass="7727">MEQGKCLPPCQRPCSCAGIFLMPPVGRCMNISIVLMKKAMEGTNSGFHIRKSAGMMECAAPQVRRIRAMR</sequence>
<evidence type="ECO:0000313" key="1">
    <source>
        <dbReference type="EMBL" id="PNC57863.1"/>
    </source>
</evidence>
<proteinExistence type="predicted"/>
<reference evidence="1 2" key="1">
    <citation type="journal article" date="2017" name="BMC Genomics">
        <title>Genome sequencing of 39 Akkermansia muciniphila isolates reveals its population structure, genomic and functional diverisity, and global distribution in mammalian gut microbiotas.</title>
        <authorList>
            <person name="Guo X."/>
            <person name="Li S."/>
            <person name="Zhang J."/>
            <person name="Wu F."/>
            <person name="Li X."/>
            <person name="Wu D."/>
            <person name="Zhang M."/>
            <person name="Ou Z."/>
            <person name="Jie Z."/>
            <person name="Yan Q."/>
            <person name="Li P."/>
            <person name="Yi J."/>
            <person name="Peng Y."/>
        </authorList>
    </citation>
    <scope>NUCLEOTIDE SEQUENCE [LARGE SCALE GENOMIC DNA]</scope>
    <source>
        <strain evidence="1 2">GP43</strain>
    </source>
</reference>
<gene>
    <name evidence="1" type="ORF">CXU09_02040</name>
</gene>
<protein>
    <submittedName>
        <fullName evidence="1">Uncharacterized protein</fullName>
    </submittedName>
</protein>
<dbReference type="Proteomes" id="UP000235914">
    <property type="component" value="Unassembled WGS sequence"/>
</dbReference>
<comment type="caution">
    <text evidence="1">The sequence shown here is derived from an EMBL/GenBank/DDBJ whole genome shotgun (WGS) entry which is preliminary data.</text>
</comment>
<organism evidence="1 2">
    <name type="scientific">Akkermansia muciniphila</name>
    <dbReference type="NCBI Taxonomy" id="239935"/>
    <lineage>
        <taxon>Bacteria</taxon>
        <taxon>Pseudomonadati</taxon>
        <taxon>Verrucomicrobiota</taxon>
        <taxon>Verrucomicrobiia</taxon>
        <taxon>Verrucomicrobiales</taxon>
        <taxon>Akkermansiaceae</taxon>
        <taxon>Akkermansia</taxon>
    </lineage>
</organism>
<accession>A0AAP8NNW8</accession>